<organism evidence="2 3">
    <name type="scientific">Veronia pacifica</name>
    <dbReference type="NCBI Taxonomy" id="1080227"/>
    <lineage>
        <taxon>Bacteria</taxon>
        <taxon>Pseudomonadati</taxon>
        <taxon>Pseudomonadota</taxon>
        <taxon>Gammaproteobacteria</taxon>
        <taxon>Vibrionales</taxon>
        <taxon>Vibrionaceae</taxon>
        <taxon>Veronia</taxon>
    </lineage>
</organism>
<dbReference type="STRING" id="1080227.A8L45_04855"/>
<evidence type="ECO:0000256" key="1">
    <source>
        <dbReference type="SAM" id="SignalP"/>
    </source>
</evidence>
<feature type="signal peptide" evidence="1">
    <location>
        <begin position="1"/>
        <end position="22"/>
    </location>
</feature>
<gene>
    <name evidence="2" type="ORF">A8L45_04855</name>
</gene>
<dbReference type="InterPro" id="IPR014547">
    <property type="entry name" value="UCP028477"/>
</dbReference>
<dbReference type="RefSeq" id="WP_068899810.1">
    <property type="nucleotide sequence ID" value="NZ_JBHUIF010000033.1"/>
</dbReference>
<dbReference type="EMBL" id="LYBM01000005">
    <property type="protein sequence ID" value="ODA35244.1"/>
    <property type="molecule type" value="Genomic_DNA"/>
</dbReference>
<protein>
    <recommendedName>
        <fullName evidence="4">DUF2145 domain-containing protein</fullName>
    </recommendedName>
</protein>
<reference evidence="2 3" key="1">
    <citation type="submission" date="2016-05" db="EMBL/GenBank/DDBJ databases">
        <title>Genomic Taxonomy of the Vibrionaceae.</title>
        <authorList>
            <person name="Gomez-Gil B."/>
            <person name="Enciso-Ibarra J."/>
        </authorList>
    </citation>
    <scope>NUCLEOTIDE SEQUENCE [LARGE SCALE GENOMIC DNA]</scope>
    <source>
        <strain evidence="2 3">CAIM 1920</strain>
    </source>
</reference>
<evidence type="ECO:0000313" key="2">
    <source>
        <dbReference type="EMBL" id="ODA35244.1"/>
    </source>
</evidence>
<keyword evidence="3" id="KW-1185">Reference proteome</keyword>
<feature type="chain" id="PRO_5008673300" description="DUF2145 domain-containing protein" evidence="1">
    <location>
        <begin position="23"/>
        <end position="260"/>
    </location>
</feature>
<dbReference type="Proteomes" id="UP000094936">
    <property type="component" value="Unassembled WGS sequence"/>
</dbReference>
<name>A0A1C3EPQ3_9GAMM</name>
<accession>A0A1C3EPQ3</accession>
<sequence length="260" mass="28879">MNLLYKLVVSLLLLHVIPFAFAGSQPNGPPRHKPEDIVSFAKKVEKSLATKRAHVAIIARIGEERSGLPKGISFTHTALAVYSKITGKDGKVYPGYTLYNLYQVAGKEHKSELVRDFPVDFFSGAYELKAGVIIPSKALQQRLLAVISSATYRDLHNSDYSIIANPFTLTYQNCTEHTLDVVTAAIYQTDNLSRIKTYQKAYFTPQRIHISRMKLALGSVFARSVSISDHPSHPETATFSTIGKFLNDNGAASEIYYLTH</sequence>
<proteinExistence type="predicted"/>
<evidence type="ECO:0008006" key="4">
    <source>
        <dbReference type="Google" id="ProtNLM"/>
    </source>
</evidence>
<dbReference type="AlphaFoldDB" id="A0A1C3EPQ3"/>
<dbReference type="Pfam" id="PF09916">
    <property type="entry name" value="DUF2145"/>
    <property type="match status" value="1"/>
</dbReference>
<comment type="caution">
    <text evidence="2">The sequence shown here is derived from an EMBL/GenBank/DDBJ whole genome shotgun (WGS) entry which is preliminary data.</text>
</comment>
<keyword evidence="1" id="KW-0732">Signal</keyword>
<evidence type="ECO:0000313" key="3">
    <source>
        <dbReference type="Proteomes" id="UP000094936"/>
    </source>
</evidence>